<accession>A0A2H5BMX6</accession>
<reference evidence="1 2" key="1">
    <citation type="submission" date="2017-11" db="EMBL/GenBank/DDBJ databases">
        <authorList>
            <person name="Han C.G."/>
        </authorList>
    </citation>
    <scope>NUCLEOTIDE SEQUENCE [LARGE SCALE GENOMIC DNA]</scope>
</reference>
<name>A0A2H5BMX6_9CAUD</name>
<dbReference type="EMBL" id="MG545917">
    <property type="protein sequence ID" value="AUG87666.1"/>
    <property type="molecule type" value="Genomic_DNA"/>
</dbReference>
<organism evidence="1 2">
    <name type="scientific">Vibrio phage VEN</name>
    <dbReference type="NCBI Taxonomy" id="2059879"/>
    <lineage>
        <taxon>Viruses</taxon>
        <taxon>Duplodnaviria</taxon>
        <taxon>Heunggongvirae</taxon>
        <taxon>Uroviricota</taxon>
        <taxon>Caudoviricetes</taxon>
        <taxon>Autographivirales</taxon>
        <taxon>Autosignataviridae</taxon>
        <taxon>Colwellvirinae</taxon>
        <taxon>Trungvirus</taxon>
        <taxon>Trungvirus VEN</taxon>
    </lineage>
</organism>
<sequence length="230" mass="24861">MADKVTPELSQVGVESTRVTVEDLNNPEHPVNNKGASGKRSGMGLIIQGHLWVAEGPNPDDKWYRVQKHVEETTAILRSINNTSQVVSDGSFTYQPVTVDSFLAVEPFLTGSWDITNGLVSIEYTGSEAVFRFEVSGDISTQDSSGTGDNIGIQIFDYQSGEGLTGATKVLPVTKVQGSSTSVVDFTLIGYARVSNGDKFELQVTSDFSGDLLTNNLLFTITPLDTLLYI</sequence>
<protein>
    <submittedName>
        <fullName evidence="1">Uncharacterized protein</fullName>
    </submittedName>
</protein>
<dbReference type="RefSeq" id="YP_009796715.1">
    <property type="nucleotide sequence ID" value="NC_047903.1"/>
</dbReference>
<dbReference type="Proteomes" id="UP000241061">
    <property type="component" value="Segment"/>
</dbReference>
<keyword evidence="2" id="KW-1185">Reference proteome</keyword>
<evidence type="ECO:0000313" key="1">
    <source>
        <dbReference type="EMBL" id="AUG87666.1"/>
    </source>
</evidence>
<proteinExistence type="predicted"/>
<dbReference type="KEGG" id="vg:54987106"/>
<dbReference type="GeneID" id="54987106"/>
<evidence type="ECO:0000313" key="2">
    <source>
        <dbReference type="Proteomes" id="UP000241061"/>
    </source>
</evidence>